<evidence type="ECO:0000313" key="9">
    <source>
        <dbReference type="EMBL" id="MFC4831456.1"/>
    </source>
</evidence>
<dbReference type="Proteomes" id="UP001595909">
    <property type="component" value="Unassembled WGS sequence"/>
</dbReference>
<evidence type="ECO:0000256" key="5">
    <source>
        <dbReference type="ARBA" id="ARBA00023163"/>
    </source>
</evidence>
<dbReference type="Pfam" id="PF04542">
    <property type="entry name" value="Sigma70_r2"/>
    <property type="match status" value="1"/>
</dbReference>
<feature type="compositionally biased region" description="Polar residues" evidence="6">
    <location>
        <begin position="410"/>
        <end position="430"/>
    </location>
</feature>
<dbReference type="NCBIfam" id="TIGR02937">
    <property type="entry name" value="sigma70-ECF"/>
    <property type="match status" value="1"/>
</dbReference>
<dbReference type="EMBL" id="JBHSIM010000005">
    <property type="protein sequence ID" value="MFC4831456.1"/>
    <property type="molecule type" value="Genomic_DNA"/>
</dbReference>
<evidence type="ECO:0000256" key="3">
    <source>
        <dbReference type="ARBA" id="ARBA00023082"/>
    </source>
</evidence>
<comment type="caution">
    <text evidence="9">The sequence shown here is derived from an EMBL/GenBank/DDBJ whole genome shotgun (WGS) entry which is preliminary data.</text>
</comment>
<evidence type="ECO:0000256" key="4">
    <source>
        <dbReference type="ARBA" id="ARBA00023125"/>
    </source>
</evidence>
<evidence type="ECO:0000313" key="10">
    <source>
        <dbReference type="Proteomes" id="UP001595909"/>
    </source>
</evidence>
<dbReference type="Gene3D" id="1.10.1740.10">
    <property type="match status" value="1"/>
</dbReference>
<dbReference type="SUPFAM" id="SSF88946">
    <property type="entry name" value="Sigma2 domain of RNA polymerase sigma factors"/>
    <property type="match status" value="1"/>
</dbReference>
<dbReference type="SUPFAM" id="SSF88659">
    <property type="entry name" value="Sigma3 and sigma4 domains of RNA polymerase sigma factors"/>
    <property type="match status" value="1"/>
</dbReference>
<keyword evidence="2" id="KW-0805">Transcription regulation</keyword>
<name>A0ABV9RDQ7_9PSEU</name>
<feature type="domain" description="RNA polymerase sigma-70 region 2" evidence="7">
    <location>
        <begin position="22"/>
        <end position="89"/>
    </location>
</feature>
<keyword evidence="10" id="KW-1185">Reference proteome</keyword>
<dbReference type="RefSeq" id="WP_274191094.1">
    <property type="nucleotide sequence ID" value="NZ_BAABHN010000005.1"/>
</dbReference>
<reference evidence="10" key="1">
    <citation type="journal article" date="2019" name="Int. J. Syst. Evol. Microbiol.">
        <title>The Global Catalogue of Microorganisms (GCM) 10K type strain sequencing project: providing services to taxonomists for standard genome sequencing and annotation.</title>
        <authorList>
            <consortium name="The Broad Institute Genomics Platform"/>
            <consortium name="The Broad Institute Genome Sequencing Center for Infectious Disease"/>
            <person name="Wu L."/>
            <person name="Ma J."/>
        </authorList>
    </citation>
    <scope>NUCLEOTIDE SEQUENCE [LARGE SCALE GENOMIC DNA]</scope>
    <source>
        <strain evidence="10">CCUG 50347</strain>
    </source>
</reference>
<dbReference type="InterPro" id="IPR036388">
    <property type="entry name" value="WH-like_DNA-bd_sf"/>
</dbReference>
<keyword evidence="5" id="KW-0804">Transcription</keyword>
<protein>
    <submittedName>
        <fullName evidence="9">Sigma-70 family RNA polymerase sigma factor</fullName>
    </submittedName>
</protein>
<sequence length="430" mass="44587">MRVSDASLAAAAPTSSTAFAAIYRRYGDALHDFCLGMLRDPDAAADCVQDVFCTAATRLGQLREHDKLRSWLYAIARHEALARLRGRRREEVADELPDRPSPEHSLDTLAARRELADLVARAAGGLSDRDRTLLELHYRHGLDGPELADALGVSATNANTLVSRLRSTIERCLGALLVARHEREACAELGDLLGNWDGTMTVLLRKRVNRHVERCSRCGEARRRLLSPTALLASAPVAVPAPGWLSDSVARQAAPTLHRTSETTATGTSWWPAGLGGGTHTSATVLAPFVAAVVAVPAVAVAMLTGEGATLSSNVGPGALVPSTSAVPPIQGVTPTSATSSPTPSTSAGPVPTSRLVPGAPGAPSGGARPGARPGQPAVPVPTAPLGPFRRTPVAPAPAEPTRVDPPETRPTTGSGCVACSATTAPSETP</sequence>
<dbReference type="InterPro" id="IPR014284">
    <property type="entry name" value="RNA_pol_sigma-70_dom"/>
</dbReference>
<evidence type="ECO:0000259" key="7">
    <source>
        <dbReference type="Pfam" id="PF04542"/>
    </source>
</evidence>
<feature type="region of interest" description="Disordered" evidence="6">
    <location>
        <begin position="326"/>
        <end position="430"/>
    </location>
</feature>
<organism evidence="9 10">
    <name type="scientific">Actinomycetospora chibensis</name>
    <dbReference type="NCBI Taxonomy" id="663606"/>
    <lineage>
        <taxon>Bacteria</taxon>
        <taxon>Bacillati</taxon>
        <taxon>Actinomycetota</taxon>
        <taxon>Actinomycetes</taxon>
        <taxon>Pseudonocardiales</taxon>
        <taxon>Pseudonocardiaceae</taxon>
        <taxon>Actinomycetospora</taxon>
    </lineage>
</organism>
<evidence type="ECO:0000256" key="1">
    <source>
        <dbReference type="ARBA" id="ARBA00010641"/>
    </source>
</evidence>
<dbReference type="InterPro" id="IPR013249">
    <property type="entry name" value="RNA_pol_sigma70_r4_t2"/>
</dbReference>
<proteinExistence type="inferred from homology"/>
<dbReference type="PANTHER" id="PTHR43133:SF8">
    <property type="entry name" value="RNA POLYMERASE SIGMA FACTOR HI_1459-RELATED"/>
    <property type="match status" value="1"/>
</dbReference>
<evidence type="ECO:0000256" key="6">
    <source>
        <dbReference type="SAM" id="MobiDB-lite"/>
    </source>
</evidence>
<evidence type="ECO:0000259" key="8">
    <source>
        <dbReference type="Pfam" id="PF08281"/>
    </source>
</evidence>
<comment type="similarity">
    <text evidence="1">Belongs to the sigma-70 factor family. ECF subfamily.</text>
</comment>
<accession>A0ABV9RDQ7</accession>
<feature type="compositionally biased region" description="Low complexity" evidence="6">
    <location>
        <begin position="332"/>
        <end position="363"/>
    </location>
</feature>
<evidence type="ECO:0000256" key="2">
    <source>
        <dbReference type="ARBA" id="ARBA00023015"/>
    </source>
</evidence>
<keyword evidence="4" id="KW-0238">DNA-binding</keyword>
<dbReference type="InterPro" id="IPR013324">
    <property type="entry name" value="RNA_pol_sigma_r3/r4-like"/>
</dbReference>
<dbReference type="InterPro" id="IPR007627">
    <property type="entry name" value="RNA_pol_sigma70_r2"/>
</dbReference>
<dbReference type="InterPro" id="IPR013325">
    <property type="entry name" value="RNA_pol_sigma_r2"/>
</dbReference>
<dbReference type="InterPro" id="IPR039425">
    <property type="entry name" value="RNA_pol_sigma-70-like"/>
</dbReference>
<dbReference type="Pfam" id="PF08281">
    <property type="entry name" value="Sigma70_r4_2"/>
    <property type="match status" value="1"/>
</dbReference>
<dbReference type="Gene3D" id="1.10.10.10">
    <property type="entry name" value="Winged helix-like DNA-binding domain superfamily/Winged helix DNA-binding domain"/>
    <property type="match status" value="1"/>
</dbReference>
<keyword evidence="3" id="KW-0731">Sigma factor</keyword>
<gene>
    <name evidence="9" type="ORF">ACFPEL_03430</name>
</gene>
<dbReference type="PANTHER" id="PTHR43133">
    <property type="entry name" value="RNA POLYMERASE ECF-TYPE SIGMA FACTO"/>
    <property type="match status" value="1"/>
</dbReference>
<feature type="domain" description="RNA polymerase sigma factor 70 region 4 type 2" evidence="8">
    <location>
        <begin position="119"/>
        <end position="167"/>
    </location>
</feature>